<keyword evidence="3" id="KW-0804">Transcription</keyword>
<accession>A0A150H9T8</accession>
<dbReference type="GO" id="GO:0003700">
    <property type="term" value="F:DNA-binding transcription factor activity"/>
    <property type="evidence" value="ECO:0007669"/>
    <property type="project" value="InterPro"/>
</dbReference>
<keyword evidence="1" id="KW-0805">Transcription regulation</keyword>
<sequence length="244" mass="27251">MTTRKTSARETAYVEMRRRILTLELRGAQKIDEGALVASIGLSRTPVREALHRLTAEGLVEADARGGYRVASISLRQCRELIEAQHVLVRAVTQLLVERIGDEGLERLSEAVRAVERAAADRDVAAVTRTNAELHILETELTRNSYLLAMAERVYTNLQRLAFLSFGGDQGGAARLGDIDEHYDKVHDDHWEYIDALKQRDRERAEEVAVRHVKLFQARLTRYLSEADGAGLDFSSLAADAQVG</sequence>
<dbReference type="PANTHER" id="PTHR43537">
    <property type="entry name" value="TRANSCRIPTIONAL REGULATOR, GNTR FAMILY"/>
    <property type="match status" value="1"/>
</dbReference>
<dbReference type="Pfam" id="PF07729">
    <property type="entry name" value="FCD"/>
    <property type="match status" value="1"/>
</dbReference>
<dbReference type="SMART" id="SM00895">
    <property type="entry name" value="FCD"/>
    <property type="match status" value="1"/>
</dbReference>
<gene>
    <name evidence="5" type="ORF">Bravens_00662</name>
</gene>
<dbReference type="InterPro" id="IPR008920">
    <property type="entry name" value="TF_FadR/GntR_C"/>
</dbReference>
<dbReference type="Pfam" id="PF00392">
    <property type="entry name" value="GntR"/>
    <property type="match status" value="1"/>
</dbReference>
<dbReference type="InterPro" id="IPR011711">
    <property type="entry name" value="GntR_C"/>
</dbReference>
<dbReference type="SMART" id="SM00345">
    <property type="entry name" value="HTH_GNTR"/>
    <property type="match status" value="1"/>
</dbReference>
<comment type="caution">
    <text evidence="5">The sequence shown here is derived from an EMBL/GenBank/DDBJ whole genome shotgun (WGS) entry which is preliminary data.</text>
</comment>
<reference evidence="5 6" key="1">
    <citation type="submission" date="2016-01" db="EMBL/GenBank/DDBJ databases">
        <title>Use of Whole Genome Sequencing to ascertain that Brevibacterium massiliense (Roux, Raoult 2009) is a later heterotypic synonym of Brevibacterium ravenspurgense (Mages 2008).</title>
        <authorList>
            <person name="Bernier A.-M."/>
            <person name="Burdz T."/>
            <person name="Huynh C."/>
            <person name="Pachecho A.L."/>
            <person name="Wiebe D."/>
            <person name="Bonner C."/>
            <person name="Bernard K."/>
        </authorList>
    </citation>
    <scope>NUCLEOTIDE SEQUENCE [LARGE SCALE GENOMIC DNA]</scope>
    <source>
        <strain evidence="5 6">CCUG56047</strain>
    </source>
</reference>
<proteinExistence type="predicted"/>
<dbReference type="PROSITE" id="PS50949">
    <property type="entry name" value="HTH_GNTR"/>
    <property type="match status" value="1"/>
</dbReference>
<protein>
    <submittedName>
        <fullName evidence="5">DNA-binding transcriptional regulator CsiR</fullName>
    </submittedName>
</protein>
<dbReference type="PANTHER" id="PTHR43537:SF5">
    <property type="entry name" value="UXU OPERON TRANSCRIPTIONAL REGULATOR"/>
    <property type="match status" value="1"/>
</dbReference>
<organism evidence="5 6">
    <name type="scientific">Brevibacterium ravenspurgense</name>
    <dbReference type="NCBI Taxonomy" id="479117"/>
    <lineage>
        <taxon>Bacteria</taxon>
        <taxon>Bacillati</taxon>
        <taxon>Actinomycetota</taxon>
        <taxon>Actinomycetes</taxon>
        <taxon>Micrococcales</taxon>
        <taxon>Brevibacteriaceae</taxon>
        <taxon>Brevibacterium</taxon>
    </lineage>
</organism>
<keyword evidence="2 5" id="KW-0238">DNA-binding</keyword>
<dbReference type="Proteomes" id="UP000243589">
    <property type="component" value="Unassembled WGS sequence"/>
</dbReference>
<evidence type="ECO:0000313" key="5">
    <source>
        <dbReference type="EMBL" id="KXZ58791.1"/>
    </source>
</evidence>
<dbReference type="SUPFAM" id="SSF48008">
    <property type="entry name" value="GntR ligand-binding domain-like"/>
    <property type="match status" value="1"/>
</dbReference>
<dbReference type="Gene3D" id="1.10.10.10">
    <property type="entry name" value="Winged helix-like DNA-binding domain superfamily/Winged helix DNA-binding domain"/>
    <property type="match status" value="1"/>
</dbReference>
<evidence type="ECO:0000256" key="3">
    <source>
        <dbReference type="ARBA" id="ARBA00023163"/>
    </source>
</evidence>
<dbReference type="InterPro" id="IPR000524">
    <property type="entry name" value="Tscrpt_reg_HTH_GntR"/>
</dbReference>
<evidence type="ECO:0000313" key="6">
    <source>
        <dbReference type="Proteomes" id="UP000243589"/>
    </source>
</evidence>
<dbReference type="RefSeq" id="WP_062020261.1">
    <property type="nucleotide sequence ID" value="NZ_LQQC01000008.1"/>
</dbReference>
<evidence type="ECO:0000259" key="4">
    <source>
        <dbReference type="PROSITE" id="PS50949"/>
    </source>
</evidence>
<name>A0A150H9T8_9MICO</name>
<dbReference type="GO" id="GO:0003677">
    <property type="term" value="F:DNA binding"/>
    <property type="evidence" value="ECO:0007669"/>
    <property type="project" value="UniProtKB-KW"/>
</dbReference>
<feature type="domain" description="HTH gntR-type" evidence="4">
    <location>
        <begin position="6"/>
        <end position="73"/>
    </location>
</feature>
<evidence type="ECO:0000256" key="1">
    <source>
        <dbReference type="ARBA" id="ARBA00023015"/>
    </source>
</evidence>
<dbReference type="InterPro" id="IPR036390">
    <property type="entry name" value="WH_DNA-bd_sf"/>
</dbReference>
<dbReference type="SUPFAM" id="SSF46785">
    <property type="entry name" value="Winged helix' DNA-binding domain"/>
    <property type="match status" value="1"/>
</dbReference>
<keyword evidence="6" id="KW-1185">Reference proteome</keyword>
<evidence type="ECO:0000256" key="2">
    <source>
        <dbReference type="ARBA" id="ARBA00023125"/>
    </source>
</evidence>
<dbReference type="EMBL" id="LQQC01000008">
    <property type="protein sequence ID" value="KXZ58791.1"/>
    <property type="molecule type" value="Genomic_DNA"/>
</dbReference>
<dbReference type="Gene3D" id="1.20.120.530">
    <property type="entry name" value="GntR ligand-binding domain-like"/>
    <property type="match status" value="1"/>
</dbReference>
<dbReference type="PATRIC" id="fig|479117.4.peg.661"/>
<dbReference type="AlphaFoldDB" id="A0A150H9T8"/>
<dbReference type="InterPro" id="IPR036388">
    <property type="entry name" value="WH-like_DNA-bd_sf"/>
</dbReference>